<feature type="domain" description="C2H2-type" evidence="9">
    <location>
        <begin position="236"/>
        <end position="263"/>
    </location>
</feature>
<evidence type="ECO:0000256" key="2">
    <source>
        <dbReference type="ARBA" id="ARBA00022723"/>
    </source>
</evidence>
<dbReference type="SUPFAM" id="SSF57667">
    <property type="entry name" value="beta-beta-alpha zinc fingers"/>
    <property type="match status" value="6"/>
</dbReference>
<dbReference type="PANTHER" id="PTHR24390">
    <property type="entry name" value="ZINC FINGER PROTEIN"/>
    <property type="match status" value="1"/>
</dbReference>
<organism evidence="10 11">
    <name type="scientific">Dryococelus australis</name>
    <dbReference type="NCBI Taxonomy" id="614101"/>
    <lineage>
        <taxon>Eukaryota</taxon>
        <taxon>Metazoa</taxon>
        <taxon>Ecdysozoa</taxon>
        <taxon>Arthropoda</taxon>
        <taxon>Hexapoda</taxon>
        <taxon>Insecta</taxon>
        <taxon>Pterygota</taxon>
        <taxon>Neoptera</taxon>
        <taxon>Polyneoptera</taxon>
        <taxon>Phasmatodea</taxon>
        <taxon>Verophasmatodea</taxon>
        <taxon>Anareolatae</taxon>
        <taxon>Phasmatidae</taxon>
        <taxon>Eurycanthinae</taxon>
        <taxon>Dryococelus</taxon>
    </lineage>
</organism>
<keyword evidence="3" id="KW-0677">Repeat</keyword>
<feature type="domain" description="C2H2-type" evidence="9">
    <location>
        <begin position="153"/>
        <end position="181"/>
    </location>
</feature>
<dbReference type="PROSITE" id="PS50157">
    <property type="entry name" value="ZINC_FINGER_C2H2_2"/>
    <property type="match status" value="9"/>
</dbReference>
<dbReference type="SMART" id="SM00355">
    <property type="entry name" value="ZnF_C2H2"/>
    <property type="match status" value="11"/>
</dbReference>
<accession>A0ABQ9IM75</accession>
<keyword evidence="2" id="KW-0479">Metal-binding</keyword>
<feature type="domain" description="C2H2-type" evidence="9">
    <location>
        <begin position="10"/>
        <end position="37"/>
    </location>
</feature>
<feature type="region of interest" description="Disordered" evidence="8">
    <location>
        <begin position="320"/>
        <end position="346"/>
    </location>
</feature>
<dbReference type="Pfam" id="PF00096">
    <property type="entry name" value="zf-C2H2"/>
    <property type="match status" value="5"/>
</dbReference>
<dbReference type="Proteomes" id="UP001159363">
    <property type="component" value="Chromosome 1"/>
</dbReference>
<evidence type="ECO:0000256" key="4">
    <source>
        <dbReference type="ARBA" id="ARBA00022771"/>
    </source>
</evidence>
<proteinExistence type="predicted"/>
<dbReference type="EMBL" id="JARBHB010000001">
    <property type="protein sequence ID" value="KAJ8897767.1"/>
    <property type="molecule type" value="Genomic_DNA"/>
</dbReference>
<keyword evidence="5" id="KW-0862">Zinc</keyword>
<feature type="domain" description="C2H2-type" evidence="9">
    <location>
        <begin position="208"/>
        <end position="235"/>
    </location>
</feature>
<reference evidence="10 11" key="1">
    <citation type="submission" date="2023-02" db="EMBL/GenBank/DDBJ databases">
        <title>LHISI_Scaffold_Assembly.</title>
        <authorList>
            <person name="Stuart O.P."/>
            <person name="Cleave R."/>
            <person name="Magrath M.J.L."/>
            <person name="Mikheyev A.S."/>
        </authorList>
    </citation>
    <scope>NUCLEOTIDE SEQUENCE [LARGE SCALE GENOMIC DNA]</scope>
    <source>
        <strain evidence="10">Daus_M_001</strain>
        <tissue evidence="10">Leg muscle</tissue>
    </source>
</reference>
<evidence type="ECO:0000256" key="3">
    <source>
        <dbReference type="ARBA" id="ARBA00022737"/>
    </source>
</evidence>
<evidence type="ECO:0000256" key="8">
    <source>
        <dbReference type="SAM" id="MobiDB-lite"/>
    </source>
</evidence>
<dbReference type="InterPro" id="IPR013087">
    <property type="entry name" value="Znf_C2H2_type"/>
</dbReference>
<evidence type="ECO:0000313" key="11">
    <source>
        <dbReference type="Proteomes" id="UP001159363"/>
    </source>
</evidence>
<dbReference type="Gene3D" id="3.30.160.60">
    <property type="entry name" value="Classic Zinc Finger"/>
    <property type="match status" value="9"/>
</dbReference>
<sequence>MTNSGGKLKHRCSFCGKCFLANKDLKKHIRTHTGEKPYECNDCGAKFSQAGALKNHIVSRHNLISADSFFCHFCNKSFPIKERLRLHLRVHTGERPYRCKHCPKTFARGGQLLQHLRSHSGTRPFKCEHCNSSFTYANNLKQHIKKHLGERDHICNVCGKRFLRRDGLQKHLTCYHGDIKAFHCNICNKNLKGHLMQHFRTHRNEKPHACTVCDATFAQRSQLTVHMRVHSGEKPYQCQICKQTFAHSTVLKMHVRRHTGEKPFKCLLCPSTTFVQLPHLKKHMLCVHKTNKPYLCVSCRKFFKTKLELETHQQESSSCVAETGGKVDSKTDPKTSKHMVTSASSSQNCKKRAADDEVKPVMALDKMRLLLAILLKKISTPSNLDVIGFGRHLIDDVLCKSIERSGRKPCYSEDLDEGQRLKQNIEILLEWTVPKQYMEKFRRERRSTEELLEELTT</sequence>
<feature type="domain" description="C2H2-type" evidence="9">
    <location>
        <begin position="69"/>
        <end position="96"/>
    </location>
</feature>
<keyword evidence="6" id="KW-0539">Nucleus</keyword>
<protein>
    <recommendedName>
        <fullName evidence="9">C2H2-type domain-containing protein</fullName>
    </recommendedName>
</protein>
<gene>
    <name evidence="10" type="ORF">PR048_003117</name>
</gene>
<dbReference type="PANTHER" id="PTHR24390:SF227">
    <property type="entry name" value="KRUEPPEL HOMOLOG 1-RELATED"/>
    <property type="match status" value="1"/>
</dbReference>
<feature type="compositionally biased region" description="Basic and acidic residues" evidence="8">
    <location>
        <begin position="325"/>
        <end position="335"/>
    </location>
</feature>
<dbReference type="InterPro" id="IPR036236">
    <property type="entry name" value="Znf_C2H2_sf"/>
</dbReference>
<evidence type="ECO:0000313" key="10">
    <source>
        <dbReference type="EMBL" id="KAJ8897767.1"/>
    </source>
</evidence>
<feature type="domain" description="C2H2-type" evidence="9">
    <location>
        <begin position="38"/>
        <end position="61"/>
    </location>
</feature>
<feature type="domain" description="C2H2-type" evidence="9">
    <location>
        <begin position="125"/>
        <end position="152"/>
    </location>
</feature>
<comment type="subcellular location">
    <subcellularLocation>
        <location evidence="1">Nucleus</location>
    </subcellularLocation>
</comment>
<feature type="domain" description="C2H2-type" evidence="9">
    <location>
        <begin position="97"/>
        <end position="124"/>
    </location>
</feature>
<evidence type="ECO:0000256" key="6">
    <source>
        <dbReference type="ARBA" id="ARBA00023242"/>
    </source>
</evidence>
<evidence type="ECO:0000256" key="5">
    <source>
        <dbReference type="ARBA" id="ARBA00022833"/>
    </source>
</evidence>
<evidence type="ECO:0000256" key="1">
    <source>
        <dbReference type="ARBA" id="ARBA00004123"/>
    </source>
</evidence>
<keyword evidence="4 7" id="KW-0863">Zinc-finger</keyword>
<keyword evidence="11" id="KW-1185">Reference proteome</keyword>
<dbReference type="PROSITE" id="PS00028">
    <property type="entry name" value="ZINC_FINGER_C2H2_1"/>
    <property type="match status" value="8"/>
</dbReference>
<name>A0ABQ9IM75_9NEOP</name>
<evidence type="ECO:0000256" key="7">
    <source>
        <dbReference type="PROSITE-ProRule" id="PRU00042"/>
    </source>
</evidence>
<evidence type="ECO:0000259" key="9">
    <source>
        <dbReference type="PROSITE" id="PS50157"/>
    </source>
</evidence>
<feature type="domain" description="C2H2-type" evidence="9">
    <location>
        <begin position="182"/>
        <end position="207"/>
    </location>
</feature>
<comment type="caution">
    <text evidence="10">The sequence shown here is derived from an EMBL/GenBank/DDBJ whole genome shotgun (WGS) entry which is preliminary data.</text>
</comment>